<proteinExistence type="predicted"/>
<comment type="caution">
    <text evidence="1">The sequence shown here is derived from an EMBL/GenBank/DDBJ whole genome shotgun (WGS) entry which is preliminary data.</text>
</comment>
<accession>A0AAN4Z8T9</accession>
<dbReference type="AlphaFoldDB" id="A0AAN4Z8T9"/>
<reference evidence="2" key="1">
    <citation type="submission" date="2022-10" db="EMBL/GenBank/DDBJ databases">
        <title>Genome assembly of Pristionchus species.</title>
        <authorList>
            <person name="Yoshida K."/>
            <person name="Sommer R.J."/>
        </authorList>
    </citation>
    <scope>NUCLEOTIDE SEQUENCE [LARGE SCALE GENOMIC DNA]</scope>
    <source>
        <strain evidence="2">RS5460</strain>
    </source>
</reference>
<organism evidence="1 2">
    <name type="scientific">Pristionchus mayeri</name>
    <dbReference type="NCBI Taxonomy" id="1317129"/>
    <lineage>
        <taxon>Eukaryota</taxon>
        <taxon>Metazoa</taxon>
        <taxon>Ecdysozoa</taxon>
        <taxon>Nematoda</taxon>
        <taxon>Chromadorea</taxon>
        <taxon>Rhabditida</taxon>
        <taxon>Rhabditina</taxon>
        <taxon>Diplogasteromorpha</taxon>
        <taxon>Diplogasteroidea</taxon>
        <taxon>Neodiplogasteridae</taxon>
        <taxon>Pristionchus</taxon>
    </lineage>
</organism>
<dbReference type="InterPro" id="IPR038765">
    <property type="entry name" value="Papain-like_cys_pep_sf"/>
</dbReference>
<dbReference type="SUPFAM" id="SSF54001">
    <property type="entry name" value="Cysteine proteinases"/>
    <property type="match status" value="1"/>
</dbReference>
<keyword evidence="2" id="KW-1185">Reference proteome</keyword>
<gene>
    <name evidence="1" type="ORF">PMAYCL1PPCAC_05679</name>
</gene>
<evidence type="ECO:0000313" key="2">
    <source>
        <dbReference type="Proteomes" id="UP001328107"/>
    </source>
</evidence>
<name>A0AAN4Z8T9_9BILA</name>
<evidence type="ECO:0000313" key="1">
    <source>
        <dbReference type="EMBL" id="GMR35484.1"/>
    </source>
</evidence>
<dbReference type="Gene3D" id="3.90.70.10">
    <property type="entry name" value="Cysteine proteinases"/>
    <property type="match status" value="1"/>
</dbReference>
<protein>
    <submittedName>
        <fullName evidence="1">Uncharacterized protein</fullName>
    </submittedName>
</protein>
<feature type="non-terminal residue" evidence="1">
    <location>
        <position position="1"/>
    </location>
</feature>
<sequence length="87" mass="9545">DGIVTGDDFGQSGCRPYPFPPCEHHANKSARYEPCSSTRPPTPTCERKCASGYDSRTYEQDKHYGASAYGVQESVEAIQKVSVDHCS</sequence>
<dbReference type="Proteomes" id="UP001328107">
    <property type="component" value="Unassembled WGS sequence"/>
</dbReference>
<dbReference type="EMBL" id="BTRK01000002">
    <property type="protein sequence ID" value="GMR35484.1"/>
    <property type="molecule type" value="Genomic_DNA"/>
</dbReference>